<dbReference type="InterPro" id="IPR014718">
    <property type="entry name" value="GH-type_carb-bd"/>
</dbReference>
<reference evidence="6" key="1">
    <citation type="submission" date="2021-06" db="EMBL/GenBank/DDBJ databases">
        <authorList>
            <person name="Huq M.A."/>
        </authorList>
    </citation>
    <scope>NUCLEOTIDE SEQUENCE</scope>
    <source>
        <strain evidence="6">MAH-26</strain>
    </source>
</reference>
<comment type="subunit">
    <text evidence="2">Monomer.</text>
</comment>
<dbReference type="InterPro" id="IPR005887">
    <property type="entry name" value="GH92_a_mannosidase_put"/>
</dbReference>
<evidence type="ECO:0000256" key="2">
    <source>
        <dbReference type="ARBA" id="ARBA00011245"/>
    </source>
</evidence>
<dbReference type="NCBIfam" id="TIGR01180">
    <property type="entry name" value="aman2_put"/>
    <property type="match status" value="1"/>
</dbReference>
<dbReference type="GO" id="GO:0030246">
    <property type="term" value="F:carbohydrate binding"/>
    <property type="evidence" value="ECO:0007669"/>
    <property type="project" value="InterPro"/>
</dbReference>
<feature type="domain" description="Glycosyl hydrolase family 92 N-terminal" evidence="5">
    <location>
        <begin position="20"/>
        <end position="251"/>
    </location>
</feature>
<protein>
    <submittedName>
        <fullName evidence="6">GH92 family glycosyl hydrolase</fullName>
        <ecNumber evidence="6">3.2.1.-</ecNumber>
    </submittedName>
</protein>
<dbReference type="GO" id="GO:0005975">
    <property type="term" value="P:carbohydrate metabolic process"/>
    <property type="evidence" value="ECO:0007669"/>
    <property type="project" value="InterPro"/>
</dbReference>
<dbReference type="PANTHER" id="PTHR12143:SF39">
    <property type="entry name" value="SECRETED PROTEIN"/>
    <property type="match status" value="1"/>
</dbReference>
<name>A0A9E2SB77_9BACT</name>
<comment type="cofactor">
    <cofactor evidence="1">
        <name>Ca(2+)</name>
        <dbReference type="ChEBI" id="CHEBI:29108"/>
    </cofactor>
</comment>
<dbReference type="Proteomes" id="UP000812270">
    <property type="component" value="Unassembled WGS sequence"/>
</dbReference>
<feature type="domain" description="Glycosyl hydrolase family 92" evidence="4">
    <location>
        <begin position="257"/>
        <end position="759"/>
    </location>
</feature>
<dbReference type="EMBL" id="JAHSPG010000004">
    <property type="protein sequence ID" value="MBV4357275.1"/>
    <property type="molecule type" value="Genomic_DNA"/>
</dbReference>
<dbReference type="GO" id="GO:0000224">
    <property type="term" value="F:peptide-N4-(N-acetyl-beta-glucosaminyl)asparagine amidase activity"/>
    <property type="evidence" value="ECO:0007669"/>
    <property type="project" value="TreeGrafter"/>
</dbReference>
<dbReference type="Pfam" id="PF07971">
    <property type="entry name" value="Glyco_hydro_92"/>
    <property type="match status" value="1"/>
</dbReference>
<sequence>MLSFFMFAKAYSQQPADLANPLVATTKPRFDFFAAASLPYGMIALSPDTHHGDLWSAGYRYNDPYILNFSHIHNAQTAGIPVMPVTGACKALQGLEASRAKLDHTTEIAKAGYHKILLPDYGITAELTASQRVGFHRYTFPAAKEAHIIMDLTAALGPVNMVKGYAKKVSGNEIEGYSVNAPTFRRKKNCTVYFVARFSKPFDKINFWKSATDSTKELVNADFTDDKKAGLYASYYNLHEGEQISMQVGVSFVSIENARMNLEKEMPDWNFEAAVARAKTAWNDYLGRIEVSGGTRKQQVKFYTDLMHTAIGRRLTEDVNGEYTDNTGPKPVVRKIPLTASGKPTYHFLDADGLWGSHWNLNILWSMVYPESGNDVATTFLDYYYNTGIMGRTSWGGQECWVMVGDQTVPLMAALIQTHRATFNTEDAFKGAYKNAFPGGTRDRGGYEAGPSPKGGGIDWYLKYGYVPIEIRDRGDGYNRGGASMTLEYAYQDWCIANMASILNKQKYRPEFLQRAGYWKNIFDSSTGYTRPKDTLGKWLTPFEAIGTKRGVNHATPGFIESNASIYSYYVPQDVKGLIKAMGGNDVFIKRLSADFESAVSSGFAAEHGEHYAARVDYDNEPGCHLAHLFSHAGAPWLTQYWVRQVKENTFGDTTSFAGYRGDEDQGQMGALSALMSVGLFDVQGLADVNPTLEITSPIFDKIIFHLPGKKTFVIQTSTPSGKDNTYIQSATLNGKSWKSFELPFSEFARGGSMKIDLGPTPNKAWGTSLGSVKQTITKK</sequence>
<organism evidence="6 7">
    <name type="scientific">Pinibacter aurantiacus</name>
    <dbReference type="NCBI Taxonomy" id="2851599"/>
    <lineage>
        <taxon>Bacteria</taxon>
        <taxon>Pseudomonadati</taxon>
        <taxon>Bacteroidota</taxon>
        <taxon>Chitinophagia</taxon>
        <taxon>Chitinophagales</taxon>
        <taxon>Chitinophagaceae</taxon>
        <taxon>Pinibacter</taxon>
    </lineage>
</organism>
<dbReference type="GO" id="GO:0005829">
    <property type="term" value="C:cytosol"/>
    <property type="evidence" value="ECO:0007669"/>
    <property type="project" value="TreeGrafter"/>
</dbReference>
<evidence type="ECO:0000256" key="1">
    <source>
        <dbReference type="ARBA" id="ARBA00001913"/>
    </source>
</evidence>
<dbReference type="SUPFAM" id="SSF48208">
    <property type="entry name" value="Six-hairpin glycosidases"/>
    <property type="match status" value="1"/>
</dbReference>
<evidence type="ECO:0000259" key="4">
    <source>
        <dbReference type="Pfam" id="PF07971"/>
    </source>
</evidence>
<dbReference type="EC" id="3.2.1.-" evidence="6"/>
<dbReference type="Pfam" id="PF17678">
    <property type="entry name" value="Glyco_hydro_92N"/>
    <property type="match status" value="1"/>
</dbReference>
<evidence type="ECO:0000259" key="5">
    <source>
        <dbReference type="Pfam" id="PF17678"/>
    </source>
</evidence>
<proteinExistence type="predicted"/>
<comment type="caution">
    <text evidence="6">The sequence shown here is derived from an EMBL/GenBank/DDBJ whole genome shotgun (WGS) entry which is preliminary data.</text>
</comment>
<dbReference type="Gene3D" id="1.20.1610.10">
    <property type="entry name" value="alpha-1,2-mannosidases domains"/>
    <property type="match status" value="1"/>
</dbReference>
<dbReference type="AlphaFoldDB" id="A0A9E2SB77"/>
<keyword evidence="6" id="KW-0326">Glycosidase</keyword>
<dbReference type="InterPro" id="IPR041371">
    <property type="entry name" value="GH92_N"/>
</dbReference>
<dbReference type="PANTHER" id="PTHR12143">
    <property type="entry name" value="PEPTIDE N-GLYCANASE PNGASE -RELATED"/>
    <property type="match status" value="1"/>
</dbReference>
<keyword evidence="3" id="KW-0106">Calcium</keyword>
<evidence type="ECO:0000313" key="6">
    <source>
        <dbReference type="EMBL" id="MBV4357275.1"/>
    </source>
</evidence>
<dbReference type="GO" id="GO:0006516">
    <property type="term" value="P:glycoprotein catabolic process"/>
    <property type="evidence" value="ECO:0007669"/>
    <property type="project" value="TreeGrafter"/>
</dbReference>
<accession>A0A9E2SB77</accession>
<dbReference type="InterPro" id="IPR012939">
    <property type="entry name" value="Glyco_hydro_92"/>
</dbReference>
<keyword evidence="7" id="KW-1185">Reference proteome</keyword>
<evidence type="ECO:0000256" key="3">
    <source>
        <dbReference type="ARBA" id="ARBA00022837"/>
    </source>
</evidence>
<dbReference type="Gene3D" id="2.70.98.10">
    <property type="match status" value="1"/>
</dbReference>
<keyword evidence="6" id="KW-0378">Hydrolase</keyword>
<dbReference type="GO" id="GO:0016798">
    <property type="term" value="F:hydrolase activity, acting on glycosyl bonds"/>
    <property type="evidence" value="ECO:0007669"/>
    <property type="project" value="UniProtKB-KW"/>
</dbReference>
<evidence type="ECO:0000313" key="7">
    <source>
        <dbReference type="Proteomes" id="UP000812270"/>
    </source>
</evidence>
<dbReference type="Gene3D" id="1.20.1050.60">
    <property type="entry name" value="alpha-1,2-mannosidase"/>
    <property type="match status" value="1"/>
</dbReference>
<dbReference type="Gene3D" id="3.30.2080.10">
    <property type="entry name" value="GH92 mannosidase domain"/>
    <property type="match status" value="1"/>
</dbReference>
<dbReference type="InterPro" id="IPR008928">
    <property type="entry name" value="6-hairpin_glycosidase_sf"/>
</dbReference>
<gene>
    <name evidence="6" type="ORF">KTO63_08970</name>
</gene>
<dbReference type="InterPro" id="IPR050883">
    <property type="entry name" value="PNGase"/>
</dbReference>